<keyword evidence="2" id="KW-1185">Reference proteome</keyword>
<reference evidence="1 2" key="1">
    <citation type="submission" date="2021-06" db="EMBL/GenBank/DDBJ databases">
        <authorList>
            <person name="Kallberg Y."/>
            <person name="Tangrot J."/>
            <person name="Rosling A."/>
        </authorList>
    </citation>
    <scope>NUCLEOTIDE SEQUENCE [LARGE SCALE GENOMIC DNA]</scope>
    <source>
        <strain evidence="1 2">120-4 pot B 10/14</strain>
    </source>
</reference>
<organism evidence="1 2">
    <name type="scientific">Gigaspora margarita</name>
    <dbReference type="NCBI Taxonomy" id="4874"/>
    <lineage>
        <taxon>Eukaryota</taxon>
        <taxon>Fungi</taxon>
        <taxon>Fungi incertae sedis</taxon>
        <taxon>Mucoromycota</taxon>
        <taxon>Glomeromycotina</taxon>
        <taxon>Glomeromycetes</taxon>
        <taxon>Diversisporales</taxon>
        <taxon>Gigasporaceae</taxon>
        <taxon>Gigaspora</taxon>
    </lineage>
</organism>
<dbReference type="EMBL" id="CAJVQB010028895">
    <property type="protein sequence ID" value="CAG8813242.1"/>
    <property type="molecule type" value="Genomic_DNA"/>
</dbReference>
<feature type="non-terminal residue" evidence="1">
    <location>
        <position position="49"/>
    </location>
</feature>
<name>A0ABN7W2Q8_GIGMA</name>
<evidence type="ECO:0000313" key="1">
    <source>
        <dbReference type="EMBL" id="CAG8813242.1"/>
    </source>
</evidence>
<accession>A0ABN7W2Q8</accession>
<sequence>MVVVNQTSCIINKNESHEVKTNNMEEEKTEATQELVPMVQSIQVLKEDT</sequence>
<proteinExistence type="predicted"/>
<protein>
    <submittedName>
        <fullName evidence="1">10151_t:CDS:1</fullName>
    </submittedName>
</protein>
<comment type="caution">
    <text evidence="1">The sequence shown here is derived from an EMBL/GenBank/DDBJ whole genome shotgun (WGS) entry which is preliminary data.</text>
</comment>
<dbReference type="Proteomes" id="UP000789901">
    <property type="component" value="Unassembled WGS sequence"/>
</dbReference>
<gene>
    <name evidence="1" type="ORF">GMARGA_LOCUS25736</name>
</gene>
<evidence type="ECO:0000313" key="2">
    <source>
        <dbReference type="Proteomes" id="UP000789901"/>
    </source>
</evidence>